<reference evidence="8" key="1">
    <citation type="submission" date="2021-09" db="EMBL/GenBank/DDBJ databases">
        <title>The genome of Mauremys mutica provides insights into the evolution of semi-aquatic lifestyle.</title>
        <authorList>
            <person name="Gong S."/>
            <person name="Gao Y."/>
        </authorList>
    </citation>
    <scope>NUCLEOTIDE SEQUENCE</scope>
    <source>
        <strain evidence="8">MM-2020</strain>
        <tissue evidence="8">Muscle</tissue>
    </source>
</reference>
<dbReference type="InterPro" id="IPR053896">
    <property type="entry name" value="BTN3A2-like_Ig-C"/>
</dbReference>
<keyword evidence="9" id="KW-1185">Reference proteome</keyword>
<keyword evidence="3" id="KW-1133">Transmembrane helix</keyword>
<evidence type="ECO:0000313" key="9">
    <source>
        <dbReference type="Proteomes" id="UP000827986"/>
    </source>
</evidence>
<dbReference type="Pfam" id="PF22705">
    <property type="entry name" value="C2-set_3"/>
    <property type="match status" value="1"/>
</dbReference>
<dbReference type="Gene3D" id="2.60.40.10">
    <property type="entry name" value="Immunoglobulins"/>
    <property type="match status" value="1"/>
</dbReference>
<comment type="subcellular location">
    <subcellularLocation>
        <location evidence="1">Membrane</location>
    </subcellularLocation>
</comment>
<protein>
    <recommendedName>
        <fullName evidence="7">Ig-like domain-containing protein</fullName>
    </recommendedName>
</protein>
<dbReference type="InterPro" id="IPR050504">
    <property type="entry name" value="IgSF_BTN/MOG"/>
</dbReference>
<evidence type="ECO:0000256" key="6">
    <source>
        <dbReference type="SAM" id="MobiDB-lite"/>
    </source>
</evidence>
<evidence type="ECO:0000256" key="3">
    <source>
        <dbReference type="ARBA" id="ARBA00022989"/>
    </source>
</evidence>
<evidence type="ECO:0000256" key="4">
    <source>
        <dbReference type="ARBA" id="ARBA00023136"/>
    </source>
</evidence>
<dbReference type="FunFam" id="2.60.40.10:FF:000088">
    <property type="entry name" value="Butyrophilin subfamily 1 member A1"/>
    <property type="match status" value="1"/>
</dbReference>
<evidence type="ECO:0000256" key="1">
    <source>
        <dbReference type="ARBA" id="ARBA00004370"/>
    </source>
</evidence>
<feature type="non-terminal residue" evidence="8">
    <location>
        <position position="1"/>
    </location>
</feature>
<comment type="caution">
    <text evidence="8">The sequence shown here is derived from an EMBL/GenBank/DDBJ whole genome shotgun (WGS) entry which is preliminary data.</text>
</comment>
<feature type="non-terminal residue" evidence="8">
    <location>
        <position position="270"/>
    </location>
</feature>
<organism evidence="8 9">
    <name type="scientific">Mauremys mutica</name>
    <name type="common">yellowpond turtle</name>
    <dbReference type="NCBI Taxonomy" id="74926"/>
    <lineage>
        <taxon>Eukaryota</taxon>
        <taxon>Metazoa</taxon>
        <taxon>Chordata</taxon>
        <taxon>Craniata</taxon>
        <taxon>Vertebrata</taxon>
        <taxon>Euteleostomi</taxon>
        <taxon>Archelosauria</taxon>
        <taxon>Testudinata</taxon>
        <taxon>Testudines</taxon>
        <taxon>Cryptodira</taxon>
        <taxon>Durocryptodira</taxon>
        <taxon>Testudinoidea</taxon>
        <taxon>Geoemydidae</taxon>
        <taxon>Geoemydinae</taxon>
        <taxon>Mauremys</taxon>
    </lineage>
</organism>
<evidence type="ECO:0000256" key="2">
    <source>
        <dbReference type="ARBA" id="ARBA00022692"/>
    </source>
</evidence>
<dbReference type="GO" id="GO:0050852">
    <property type="term" value="P:T cell receptor signaling pathway"/>
    <property type="evidence" value="ECO:0007669"/>
    <property type="project" value="TreeGrafter"/>
</dbReference>
<dbReference type="PANTHER" id="PTHR24100">
    <property type="entry name" value="BUTYROPHILIN"/>
    <property type="match status" value="1"/>
</dbReference>
<dbReference type="InterPro" id="IPR013783">
    <property type="entry name" value="Ig-like_fold"/>
</dbReference>
<dbReference type="PANTHER" id="PTHR24100:SF149">
    <property type="entry name" value="BG-LIKE ANTIGEN 1-RELATED"/>
    <property type="match status" value="1"/>
</dbReference>
<dbReference type="GO" id="GO:0009897">
    <property type="term" value="C:external side of plasma membrane"/>
    <property type="evidence" value="ECO:0007669"/>
    <property type="project" value="TreeGrafter"/>
</dbReference>
<feature type="domain" description="Ig-like" evidence="7">
    <location>
        <begin position="142"/>
        <end position="250"/>
    </location>
</feature>
<dbReference type="SUPFAM" id="SSF48726">
    <property type="entry name" value="Immunoglobulin"/>
    <property type="match status" value="1"/>
</dbReference>
<accession>A0A9D4B7M5</accession>
<gene>
    <name evidence="8" type="ORF">KIL84_004656</name>
</gene>
<keyword evidence="4" id="KW-0472">Membrane</keyword>
<name>A0A9D4B7M5_9SAUR</name>
<dbReference type="InterPro" id="IPR036179">
    <property type="entry name" value="Ig-like_dom_sf"/>
</dbReference>
<dbReference type="InterPro" id="IPR007110">
    <property type="entry name" value="Ig-like_dom"/>
</dbReference>
<dbReference type="EMBL" id="JAHDVG010000466">
    <property type="protein sequence ID" value="KAH1183164.1"/>
    <property type="molecule type" value="Genomic_DNA"/>
</dbReference>
<evidence type="ECO:0000259" key="7">
    <source>
        <dbReference type="PROSITE" id="PS50835"/>
    </source>
</evidence>
<dbReference type="PROSITE" id="PS50835">
    <property type="entry name" value="IG_LIKE"/>
    <property type="match status" value="1"/>
</dbReference>
<dbReference type="GO" id="GO:0001817">
    <property type="term" value="P:regulation of cytokine production"/>
    <property type="evidence" value="ECO:0007669"/>
    <property type="project" value="TreeGrafter"/>
</dbReference>
<dbReference type="AlphaFoldDB" id="A0A9D4B7M5"/>
<evidence type="ECO:0000256" key="5">
    <source>
        <dbReference type="ARBA" id="ARBA00023319"/>
    </source>
</evidence>
<dbReference type="Proteomes" id="UP000827986">
    <property type="component" value="Unassembled WGS sequence"/>
</dbReference>
<proteinExistence type="predicted"/>
<evidence type="ECO:0000313" key="8">
    <source>
        <dbReference type="EMBL" id="KAH1183164.1"/>
    </source>
</evidence>
<keyword evidence="2" id="KW-0812">Transmembrane</keyword>
<dbReference type="GO" id="GO:0005102">
    <property type="term" value="F:signaling receptor binding"/>
    <property type="evidence" value="ECO:0007669"/>
    <property type="project" value="TreeGrafter"/>
</dbReference>
<feature type="region of interest" description="Disordered" evidence="6">
    <location>
        <begin position="15"/>
        <end position="60"/>
    </location>
</feature>
<keyword evidence="5" id="KW-0393">Immunoglobulin domain</keyword>
<sequence length="270" mass="29211">RAGLWRAVLGGGITGNPAIAGGQEQQGGGTEYTGSPSKLPLPGPSPSSLRGGGGGATSTGLCSAPSDPYGNFPLLWYFQFEARGRPGRGVRPPQFSYKWHKTLHEASGPKSSGPVTLRLDQVTVKMKVLSFCHSSRASSPLPGFIVFFLICYVHKIESGLGSAPLISVEGHQDGGIRVVCRSTGWYPEPEVLWKDFNGRRLPSLSETTSRGNNNLFEIETAIVVKKYSNQNLSCCIRNTILNQEKESAVYIADPFFPRVNPWMVALKCDP</sequence>